<dbReference type="GeneID" id="69502883"/>
<dbReference type="SUPFAM" id="SSF82679">
    <property type="entry name" value="N-utilization substance G protein NusG, N-terminal domain"/>
    <property type="match status" value="1"/>
</dbReference>
<keyword evidence="1" id="KW-0804">Transcription</keyword>
<evidence type="ECO:0000259" key="2">
    <source>
        <dbReference type="Pfam" id="PF02357"/>
    </source>
</evidence>
<reference evidence="3 4" key="1">
    <citation type="submission" date="2018-08" db="EMBL/GenBank/DDBJ databases">
        <title>A genome reference for cultivated species of the human gut microbiota.</title>
        <authorList>
            <person name="Zou Y."/>
            <person name="Xue W."/>
            <person name="Luo G."/>
        </authorList>
    </citation>
    <scope>NUCLEOTIDE SEQUENCE [LARGE SCALE GENOMIC DNA]</scope>
    <source>
        <strain evidence="3 4">AM40-30BH</strain>
    </source>
</reference>
<evidence type="ECO:0000256" key="1">
    <source>
        <dbReference type="ARBA" id="ARBA00023163"/>
    </source>
</evidence>
<dbReference type="Proteomes" id="UP000284379">
    <property type="component" value="Unassembled WGS sequence"/>
</dbReference>
<dbReference type="InterPro" id="IPR006645">
    <property type="entry name" value="NGN-like_dom"/>
</dbReference>
<gene>
    <name evidence="3" type="ORF">DW888_01040</name>
</gene>
<dbReference type="GO" id="GO:0006354">
    <property type="term" value="P:DNA-templated transcription elongation"/>
    <property type="evidence" value="ECO:0007669"/>
    <property type="project" value="InterPro"/>
</dbReference>
<comment type="caution">
    <text evidence="3">The sequence shown here is derived from an EMBL/GenBank/DDBJ whole genome shotgun (WGS) entry which is preliminary data.</text>
</comment>
<dbReference type="NCBIfam" id="NF033644">
    <property type="entry name" value="antiterm_UpxY"/>
    <property type="match status" value="1"/>
</dbReference>
<organism evidence="3 4">
    <name type="scientific">Bacteroides nordii</name>
    <dbReference type="NCBI Taxonomy" id="291645"/>
    <lineage>
        <taxon>Bacteria</taxon>
        <taxon>Pseudomonadati</taxon>
        <taxon>Bacteroidota</taxon>
        <taxon>Bacteroidia</taxon>
        <taxon>Bacteroidales</taxon>
        <taxon>Bacteroidaceae</taxon>
        <taxon>Bacteroides</taxon>
    </lineage>
</organism>
<dbReference type="InterPro" id="IPR036735">
    <property type="entry name" value="NGN_dom_sf"/>
</dbReference>
<sequence>MSEQQEYWFAARTRKDQEFAIRNSLEKLNVECFMPTQFVIRQLKYRKRRVEVPVIRNLIFVRATKDRAWSITKDYNVQLFYMKDLRTNSLLIIPDKQMRDFMFVMDLSPESVILNDESFAVGVKVQVVKGDLCGVEGELVSIANRTHVMIRINGILTASIKVPKSYLHILS</sequence>
<dbReference type="Gene3D" id="3.30.70.940">
    <property type="entry name" value="NusG, N-terminal domain"/>
    <property type="match status" value="1"/>
</dbReference>
<evidence type="ECO:0000313" key="3">
    <source>
        <dbReference type="EMBL" id="RHB38433.1"/>
    </source>
</evidence>
<dbReference type="AlphaFoldDB" id="A0A413VXX8"/>
<name>A0A413VXX8_9BACE</name>
<dbReference type="EMBL" id="QSGO01000001">
    <property type="protein sequence ID" value="RHB38433.1"/>
    <property type="molecule type" value="Genomic_DNA"/>
</dbReference>
<dbReference type="RefSeq" id="WP_007486614.1">
    <property type="nucleotide sequence ID" value="NZ_CABJFV010000001.1"/>
</dbReference>
<protein>
    <submittedName>
        <fullName evidence="3">UpxY family transcription antiterminator</fullName>
    </submittedName>
</protein>
<dbReference type="CDD" id="cd09895">
    <property type="entry name" value="NGN_SP_UpxY"/>
    <property type="match status" value="1"/>
</dbReference>
<accession>A0A413VXX8</accession>
<dbReference type="Pfam" id="PF02357">
    <property type="entry name" value="NusG"/>
    <property type="match status" value="1"/>
</dbReference>
<feature type="domain" description="NusG-like N-terminal" evidence="2">
    <location>
        <begin position="7"/>
        <end position="101"/>
    </location>
</feature>
<evidence type="ECO:0000313" key="4">
    <source>
        <dbReference type="Proteomes" id="UP000284379"/>
    </source>
</evidence>
<proteinExistence type="predicted"/>